<dbReference type="GO" id="GO:0000981">
    <property type="term" value="F:DNA-binding transcription factor activity, RNA polymerase II-specific"/>
    <property type="evidence" value="ECO:0007669"/>
    <property type="project" value="TreeGrafter"/>
</dbReference>
<dbReference type="SMART" id="SM00398">
    <property type="entry name" value="HMG"/>
    <property type="match status" value="1"/>
</dbReference>
<proteinExistence type="predicted"/>
<feature type="compositionally biased region" description="Basic and acidic residues" evidence="6">
    <location>
        <begin position="371"/>
        <end position="386"/>
    </location>
</feature>
<organism evidence="8 9">
    <name type="scientific">Hyalella azteca</name>
    <name type="common">Amphipod</name>
    <dbReference type="NCBI Taxonomy" id="294128"/>
    <lineage>
        <taxon>Eukaryota</taxon>
        <taxon>Metazoa</taxon>
        <taxon>Ecdysozoa</taxon>
        <taxon>Arthropoda</taxon>
        <taxon>Crustacea</taxon>
        <taxon>Multicrustacea</taxon>
        <taxon>Malacostraca</taxon>
        <taxon>Eumalacostraca</taxon>
        <taxon>Peracarida</taxon>
        <taxon>Amphipoda</taxon>
        <taxon>Senticaudata</taxon>
        <taxon>Talitrida</taxon>
        <taxon>Talitroidea</taxon>
        <taxon>Hyalellidae</taxon>
        <taxon>Hyalella</taxon>
    </lineage>
</organism>
<dbReference type="Proteomes" id="UP000694843">
    <property type="component" value="Unplaced"/>
</dbReference>
<evidence type="ECO:0000313" key="8">
    <source>
        <dbReference type="Proteomes" id="UP000694843"/>
    </source>
</evidence>
<dbReference type="OrthoDB" id="6247875at2759"/>
<evidence type="ECO:0000313" key="9">
    <source>
        <dbReference type="RefSeq" id="XP_018008900.2"/>
    </source>
</evidence>
<dbReference type="CDD" id="cd22042">
    <property type="entry name" value="HMG-box_EGL13-like"/>
    <property type="match status" value="1"/>
</dbReference>
<dbReference type="GeneID" id="108666521"/>
<dbReference type="FunFam" id="1.10.30.10:FF:000003">
    <property type="entry name" value="Putative transcription factor SOX-6"/>
    <property type="match status" value="1"/>
</dbReference>
<dbReference type="PANTHER" id="PTHR45789:SF2">
    <property type="entry name" value="FI18025P1"/>
    <property type="match status" value="1"/>
</dbReference>
<feature type="region of interest" description="Disordered" evidence="6">
    <location>
        <begin position="371"/>
        <end position="390"/>
    </location>
</feature>
<dbReference type="RefSeq" id="XP_018008900.2">
    <property type="nucleotide sequence ID" value="XM_018153411.2"/>
</dbReference>
<keyword evidence="4 5" id="KW-0539">Nucleus</keyword>
<dbReference type="InterPro" id="IPR051356">
    <property type="entry name" value="SOX/SOX-like_TF"/>
</dbReference>
<feature type="compositionally biased region" description="Basic and acidic residues" evidence="6">
    <location>
        <begin position="142"/>
        <end position="156"/>
    </location>
</feature>
<reference evidence="9" key="1">
    <citation type="submission" date="2025-08" db="UniProtKB">
        <authorList>
            <consortium name="RefSeq"/>
        </authorList>
    </citation>
    <scope>IDENTIFICATION</scope>
    <source>
        <tissue evidence="9">Whole organism</tissue>
    </source>
</reference>
<evidence type="ECO:0000259" key="7">
    <source>
        <dbReference type="PROSITE" id="PS50118"/>
    </source>
</evidence>
<feature type="region of interest" description="Disordered" evidence="6">
    <location>
        <begin position="514"/>
        <end position="556"/>
    </location>
</feature>
<dbReference type="PANTHER" id="PTHR45789">
    <property type="entry name" value="FI18025P1"/>
    <property type="match status" value="1"/>
</dbReference>
<feature type="compositionally biased region" description="Polar residues" evidence="6">
    <location>
        <begin position="544"/>
        <end position="556"/>
    </location>
</feature>
<name>A0A8B7N5M3_HYAAZ</name>
<gene>
    <name evidence="9" type="primary">LOC108666521</name>
</gene>
<feature type="compositionally biased region" description="Polar residues" evidence="6">
    <location>
        <begin position="517"/>
        <end position="531"/>
    </location>
</feature>
<protein>
    <submittedName>
        <fullName evidence="9">Transcription factor Sox-5</fullName>
    </submittedName>
</protein>
<feature type="compositionally biased region" description="Low complexity" evidence="6">
    <location>
        <begin position="121"/>
        <end position="136"/>
    </location>
</feature>
<dbReference type="InterPro" id="IPR036910">
    <property type="entry name" value="HMG_box_dom_sf"/>
</dbReference>
<keyword evidence="3" id="KW-0804">Transcription</keyword>
<dbReference type="PROSITE" id="PS50118">
    <property type="entry name" value="HMG_BOX_2"/>
    <property type="match status" value="1"/>
</dbReference>
<dbReference type="GO" id="GO:0000978">
    <property type="term" value="F:RNA polymerase II cis-regulatory region sequence-specific DNA binding"/>
    <property type="evidence" value="ECO:0007669"/>
    <property type="project" value="TreeGrafter"/>
</dbReference>
<evidence type="ECO:0000256" key="2">
    <source>
        <dbReference type="ARBA" id="ARBA00023125"/>
    </source>
</evidence>
<evidence type="ECO:0000256" key="1">
    <source>
        <dbReference type="ARBA" id="ARBA00023015"/>
    </source>
</evidence>
<dbReference type="GO" id="GO:0045165">
    <property type="term" value="P:cell fate commitment"/>
    <property type="evidence" value="ECO:0007669"/>
    <property type="project" value="TreeGrafter"/>
</dbReference>
<keyword evidence="2 5" id="KW-0238">DNA-binding</keyword>
<accession>A0A8B7N5M3</accession>
<feature type="compositionally biased region" description="Low complexity" evidence="6">
    <location>
        <begin position="479"/>
        <end position="488"/>
    </location>
</feature>
<feature type="region of interest" description="Disordered" evidence="6">
    <location>
        <begin position="450"/>
        <end position="488"/>
    </location>
</feature>
<dbReference type="AlphaFoldDB" id="A0A8B7N5M3"/>
<keyword evidence="1" id="KW-0805">Transcription regulation</keyword>
<feature type="compositionally biased region" description="Low complexity" evidence="6">
    <location>
        <begin position="267"/>
        <end position="279"/>
    </location>
</feature>
<evidence type="ECO:0000256" key="5">
    <source>
        <dbReference type="PROSITE-ProRule" id="PRU00267"/>
    </source>
</evidence>
<keyword evidence="8" id="KW-1185">Reference proteome</keyword>
<feature type="region of interest" description="Disordered" evidence="6">
    <location>
        <begin position="45"/>
        <end position="67"/>
    </location>
</feature>
<dbReference type="KEGG" id="hazt:108666521"/>
<dbReference type="Pfam" id="PF00505">
    <property type="entry name" value="HMG_box"/>
    <property type="match status" value="1"/>
</dbReference>
<evidence type="ECO:0000256" key="4">
    <source>
        <dbReference type="ARBA" id="ARBA00023242"/>
    </source>
</evidence>
<feature type="region of interest" description="Disordered" evidence="6">
    <location>
        <begin position="121"/>
        <end position="168"/>
    </location>
</feature>
<evidence type="ECO:0000256" key="6">
    <source>
        <dbReference type="SAM" id="MobiDB-lite"/>
    </source>
</evidence>
<feature type="DNA-binding region" description="HMG box" evidence="5">
    <location>
        <begin position="317"/>
        <end position="385"/>
    </location>
</feature>
<dbReference type="GO" id="GO:0005634">
    <property type="term" value="C:nucleus"/>
    <property type="evidence" value="ECO:0007669"/>
    <property type="project" value="UniProtKB-UniRule"/>
</dbReference>
<feature type="domain" description="HMG box" evidence="7">
    <location>
        <begin position="317"/>
        <end position="385"/>
    </location>
</feature>
<dbReference type="InterPro" id="IPR009071">
    <property type="entry name" value="HMG_box_dom"/>
</dbReference>
<feature type="region of interest" description="Disordered" evidence="6">
    <location>
        <begin position="267"/>
        <end position="289"/>
    </location>
</feature>
<feature type="region of interest" description="Disordered" evidence="6">
    <location>
        <begin position="201"/>
        <end position="224"/>
    </location>
</feature>
<sequence>MINDTALAIEWLSQLYNSQYGGASGGLHPQSLMYLPLLEGLRGAGGGGSVPPPPPSLPPLQQCSASPPAASAASAAAAAAAVSSHLLLQDSNKAVTSVPASVSVPAWMSASAQLAQLTQTSGSSSSLITTPSQPSQAPHNPENPDEKPLNLSKPKDSPGPADKGVLSPKIAGLPPGFMPHGFLPYMGHAFPSHYHHKDLLGNAGNGLPSPPLSGKQYPSGGTFPPMYLPPSSLSTSLPPALTPMAALGFHHTTPLTSLASLGGAVTSVSSSSSPHNLHNSSDKTKDEDYVTTSQTKMFGAKIIRQSRKEGQDGKPHVKRPMNAFMVWARDERRKILKACPDMHNSAISKILGSKWKSMSNAEKQPYYEEQSRLSKQHMEKHPDYRYRPRPKRTCIVDGKKMRISEYKSMMRQKRDEMRQIYFRDNGLSDLAKLLPPGGAESLKNDLLKPRHLKDGKTSHNDFLRTGVLSPENCGNIGGSSSTSPTSTTSHFLGNAGLLGNHDLPSLINPISEYSFEGSASPSPRTLNSSTSDVEDQHMDDDDVGSTSLNDVTSFDATATDAQQVPVSIEDTLV</sequence>
<feature type="compositionally biased region" description="Basic and acidic residues" evidence="6">
    <location>
        <begin position="450"/>
        <end position="462"/>
    </location>
</feature>
<dbReference type="SUPFAM" id="SSF47095">
    <property type="entry name" value="HMG-box"/>
    <property type="match status" value="1"/>
</dbReference>
<dbReference type="Gene3D" id="1.10.30.10">
    <property type="entry name" value="High mobility group box domain"/>
    <property type="match status" value="1"/>
</dbReference>
<evidence type="ECO:0000256" key="3">
    <source>
        <dbReference type="ARBA" id="ARBA00023163"/>
    </source>
</evidence>